<evidence type="ECO:0000313" key="2">
    <source>
        <dbReference type="Proteomes" id="UP001266305"/>
    </source>
</evidence>
<comment type="caution">
    <text evidence="1">The sequence shown here is derived from an EMBL/GenBank/DDBJ whole genome shotgun (WGS) entry which is preliminary data.</text>
</comment>
<reference evidence="1 2" key="1">
    <citation type="submission" date="2023-05" db="EMBL/GenBank/DDBJ databases">
        <title>B98-5 Cell Line De Novo Hybrid Assembly: An Optical Mapping Approach.</title>
        <authorList>
            <person name="Kananen K."/>
            <person name="Auerbach J.A."/>
            <person name="Kautto E."/>
            <person name="Blachly J.S."/>
        </authorList>
    </citation>
    <scope>NUCLEOTIDE SEQUENCE [LARGE SCALE GENOMIC DNA]</scope>
    <source>
        <strain evidence="1">B95-8</strain>
        <tissue evidence="1">Cell line</tissue>
    </source>
</reference>
<feature type="non-terminal residue" evidence="1">
    <location>
        <position position="53"/>
    </location>
</feature>
<organism evidence="1 2">
    <name type="scientific">Saguinus oedipus</name>
    <name type="common">Cotton-top tamarin</name>
    <name type="synonym">Oedipomidas oedipus</name>
    <dbReference type="NCBI Taxonomy" id="9490"/>
    <lineage>
        <taxon>Eukaryota</taxon>
        <taxon>Metazoa</taxon>
        <taxon>Chordata</taxon>
        <taxon>Craniata</taxon>
        <taxon>Vertebrata</taxon>
        <taxon>Euteleostomi</taxon>
        <taxon>Mammalia</taxon>
        <taxon>Eutheria</taxon>
        <taxon>Euarchontoglires</taxon>
        <taxon>Primates</taxon>
        <taxon>Haplorrhini</taxon>
        <taxon>Platyrrhini</taxon>
        <taxon>Cebidae</taxon>
        <taxon>Callitrichinae</taxon>
        <taxon>Saguinus</taxon>
    </lineage>
</organism>
<keyword evidence="2" id="KW-1185">Reference proteome</keyword>
<accession>A0ABQ9WER0</accession>
<feature type="non-terminal residue" evidence="1">
    <location>
        <position position="1"/>
    </location>
</feature>
<evidence type="ECO:0000313" key="1">
    <source>
        <dbReference type="EMBL" id="KAK2120147.1"/>
    </source>
</evidence>
<gene>
    <name evidence="1" type="ORF">P7K49_001533</name>
</gene>
<proteinExistence type="predicted"/>
<dbReference type="Proteomes" id="UP001266305">
    <property type="component" value="Unassembled WGS sequence"/>
</dbReference>
<name>A0ABQ9WER0_SAGOE</name>
<protein>
    <submittedName>
        <fullName evidence="1">Uncharacterized protein</fullName>
    </submittedName>
</protein>
<dbReference type="EMBL" id="JASSZA010000001">
    <property type="protein sequence ID" value="KAK2120147.1"/>
    <property type="molecule type" value="Genomic_DNA"/>
</dbReference>
<sequence length="53" mass="5669">VSSGSIQESVKDRVIDSRLQLFITKPGLYTCIATNKHGEKFSTSKAAATISIA</sequence>
<dbReference type="CDD" id="cd00096">
    <property type="entry name" value="Ig"/>
    <property type="match status" value="1"/>
</dbReference>